<name>A0A7W4J9I1_9PROT</name>
<evidence type="ECO:0000313" key="3">
    <source>
        <dbReference type="Proteomes" id="UP000561066"/>
    </source>
</evidence>
<dbReference type="AlphaFoldDB" id="A0A7W4J9I1"/>
<gene>
    <name evidence="2" type="ORF">HLH21_14740</name>
</gene>
<evidence type="ECO:0000256" key="1">
    <source>
        <dbReference type="SAM" id="MobiDB-lite"/>
    </source>
</evidence>
<dbReference type="CDD" id="cd16439">
    <property type="entry name" value="beta_Kdo_transferase_KpsC_2"/>
    <property type="match status" value="1"/>
</dbReference>
<dbReference type="Pfam" id="PF05159">
    <property type="entry name" value="Capsule_synth"/>
    <property type="match status" value="2"/>
</dbReference>
<organism evidence="2 3">
    <name type="scientific">Gluconacetobacter johannae</name>
    <dbReference type="NCBI Taxonomy" id="112140"/>
    <lineage>
        <taxon>Bacteria</taxon>
        <taxon>Pseudomonadati</taxon>
        <taxon>Pseudomonadota</taxon>
        <taxon>Alphaproteobacteria</taxon>
        <taxon>Acetobacterales</taxon>
        <taxon>Acetobacteraceae</taxon>
        <taxon>Gluconacetobacter</taxon>
    </lineage>
</organism>
<feature type="compositionally biased region" description="Basic and acidic residues" evidence="1">
    <location>
        <begin position="16"/>
        <end position="27"/>
    </location>
</feature>
<accession>A0A7W4J9I1</accession>
<dbReference type="InterPro" id="IPR007833">
    <property type="entry name" value="Capsule_polysaccharide_synth"/>
</dbReference>
<keyword evidence="3" id="KW-1185">Reference proteome</keyword>
<reference evidence="2 3" key="1">
    <citation type="submission" date="2020-04" db="EMBL/GenBank/DDBJ databases">
        <title>Description of novel Gluconacetobacter.</title>
        <authorList>
            <person name="Sombolestani A."/>
        </authorList>
    </citation>
    <scope>NUCLEOTIDE SEQUENCE [LARGE SCALE GENOMIC DNA]</scope>
    <source>
        <strain evidence="2 3">LMG 21312</strain>
    </source>
</reference>
<sequence length="570" mass="61683">MLRAPPFHRTMPTLALRRDATAPDRETVSGPELDDLAARIVQLRVGGCFWGRPAGRRPVVVCGLGWRPGSRLMRWIVRDVLAAHAAEDVVLVVGPRQGGLTAQARRHGLAVVAAESDPHHLLDEATCVYAAGTTDLAGLAVLRGIAVRTLDASGVRPGGLSVRDVMTDIAVRTDYINPFTGTAMACADAITLLADWRRTIMANRQIGACLGMSRWKRRRIADFLATAPGHPPFRQRIDAGQRGAVAVWATRQPPGLDDAANRAAIPLWRVEDGFIRSIGLGSALTPPSSITVDTRGVYYDPAQESDLEHILATAPFDAALRARAGKLMDALVRLGISKYGAGRVSASHAPWEAAGRRTILVPGQVADDQSVRRGGGRISGNLELLQAVRAGNPDAFILYRPHPDVEATHRLGYVEDAVVLRLADRIDRGGAITDTIAQIDEVHTLTSLAGFEALMRGRRVVTYGVPFYAGWGLTVDLGDVPARRTRRLSLEELVAGVLILFPRYLDPVTRLPCSPEILIDRLQDANAWRPTWWMRALALQTALRKAVARHRAALASPPKVDATTCDGLAP</sequence>
<protein>
    <submittedName>
        <fullName evidence="2">Capsule biosynthesis protein</fullName>
    </submittedName>
</protein>
<dbReference type="EMBL" id="JABEQH010000022">
    <property type="protein sequence ID" value="MBB2177166.1"/>
    <property type="molecule type" value="Genomic_DNA"/>
</dbReference>
<dbReference type="GO" id="GO:0015774">
    <property type="term" value="P:polysaccharide transport"/>
    <property type="evidence" value="ECO:0007669"/>
    <property type="project" value="InterPro"/>
</dbReference>
<comment type="caution">
    <text evidence="2">The sequence shown here is derived from an EMBL/GenBank/DDBJ whole genome shotgun (WGS) entry which is preliminary data.</text>
</comment>
<evidence type="ECO:0000313" key="2">
    <source>
        <dbReference type="EMBL" id="MBB2177166.1"/>
    </source>
</evidence>
<feature type="region of interest" description="Disordered" evidence="1">
    <location>
        <begin position="1"/>
        <end position="29"/>
    </location>
</feature>
<dbReference type="GO" id="GO:0000271">
    <property type="term" value="P:polysaccharide biosynthetic process"/>
    <property type="evidence" value="ECO:0007669"/>
    <property type="project" value="InterPro"/>
</dbReference>
<dbReference type="Proteomes" id="UP000561066">
    <property type="component" value="Unassembled WGS sequence"/>
</dbReference>
<proteinExistence type="predicted"/>